<reference evidence="3" key="1">
    <citation type="submission" date="2021-01" db="EMBL/GenBank/DDBJ databases">
        <title>Caligus Genome Assembly.</title>
        <authorList>
            <person name="Gallardo-Escarate C."/>
        </authorList>
    </citation>
    <scope>NUCLEOTIDE SEQUENCE [LARGE SCALE GENOMIC DNA]</scope>
</reference>
<accession>A0A7T8HH27</accession>
<evidence type="ECO:0000313" key="3">
    <source>
        <dbReference type="Proteomes" id="UP000595437"/>
    </source>
</evidence>
<name>A0A7T8HH27_CALRO</name>
<feature type="non-terminal residue" evidence="2">
    <location>
        <position position="1"/>
    </location>
</feature>
<organism evidence="2 3">
    <name type="scientific">Caligus rogercresseyi</name>
    <name type="common">Sea louse</name>
    <dbReference type="NCBI Taxonomy" id="217165"/>
    <lineage>
        <taxon>Eukaryota</taxon>
        <taxon>Metazoa</taxon>
        <taxon>Ecdysozoa</taxon>
        <taxon>Arthropoda</taxon>
        <taxon>Crustacea</taxon>
        <taxon>Multicrustacea</taxon>
        <taxon>Hexanauplia</taxon>
        <taxon>Copepoda</taxon>
        <taxon>Siphonostomatoida</taxon>
        <taxon>Caligidae</taxon>
        <taxon>Caligus</taxon>
    </lineage>
</organism>
<dbReference type="Proteomes" id="UP000595437">
    <property type="component" value="Chromosome 7"/>
</dbReference>
<protein>
    <submittedName>
        <fullName evidence="2">Uncharacterized protein</fullName>
    </submittedName>
</protein>
<sequence>VIFNSESPFKRLEHYKIHEYTRKWNLNKVEPISMTQTTNVDTMFKRKRGRPPKNRVVEVRNIISPSFDVCPLCLSSCFSNSYSLFLSLFFFLSIHLLSYYYYYYCSAPYPSGTKRSGMRT</sequence>
<gene>
    <name evidence="2" type="ORF">FKW44_010696</name>
</gene>
<feature type="non-terminal residue" evidence="2">
    <location>
        <position position="120"/>
    </location>
</feature>
<dbReference type="OrthoDB" id="10063916at2759"/>
<dbReference type="EMBL" id="CP045896">
    <property type="protein sequence ID" value="QQP49881.1"/>
    <property type="molecule type" value="Genomic_DNA"/>
</dbReference>
<feature type="transmembrane region" description="Helical" evidence="1">
    <location>
        <begin position="82"/>
        <end position="102"/>
    </location>
</feature>
<keyword evidence="3" id="KW-1185">Reference proteome</keyword>
<keyword evidence="1" id="KW-0812">Transmembrane</keyword>
<evidence type="ECO:0000256" key="1">
    <source>
        <dbReference type="SAM" id="Phobius"/>
    </source>
</evidence>
<proteinExistence type="predicted"/>
<keyword evidence="1" id="KW-0472">Membrane</keyword>
<dbReference type="AlphaFoldDB" id="A0A7T8HH27"/>
<keyword evidence="1" id="KW-1133">Transmembrane helix</keyword>
<evidence type="ECO:0000313" key="2">
    <source>
        <dbReference type="EMBL" id="QQP49881.1"/>
    </source>
</evidence>